<dbReference type="Proteomes" id="UP000041314">
    <property type="component" value="Unassembled WGS sequence"/>
</dbReference>
<reference evidence="1 2" key="1">
    <citation type="submission" date="2015-03" db="EMBL/GenBank/DDBJ databases">
        <authorList>
            <consortium name="Pathogen Informatics"/>
        </authorList>
    </citation>
    <scope>NUCLEOTIDE SEQUENCE [LARGE SCALE GENOMIC DNA]</scope>
    <source>
        <strain evidence="1 2">A1104</strain>
    </source>
</reference>
<dbReference type="EMBL" id="CQPA01000060">
    <property type="protein sequence ID" value="CNV13642.1"/>
    <property type="molecule type" value="Genomic_DNA"/>
</dbReference>
<protein>
    <submittedName>
        <fullName evidence="1">Uncharacterized protein</fullName>
    </submittedName>
</protein>
<proteinExistence type="predicted"/>
<accession>A0A655ECW0</accession>
<gene>
    <name evidence="1" type="ORF">ERS008198_04451</name>
</gene>
<name>A0A655ECW0_SALET</name>
<organism evidence="1 2">
    <name type="scientific">Salmonella enterica subsp. enterica serovar Bovismorbificans</name>
    <dbReference type="NCBI Taxonomy" id="58097"/>
    <lineage>
        <taxon>Bacteria</taxon>
        <taxon>Pseudomonadati</taxon>
        <taxon>Pseudomonadota</taxon>
        <taxon>Gammaproteobacteria</taxon>
        <taxon>Enterobacterales</taxon>
        <taxon>Enterobacteriaceae</taxon>
        <taxon>Salmonella</taxon>
    </lineage>
</organism>
<evidence type="ECO:0000313" key="1">
    <source>
        <dbReference type="EMBL" id="CNV13642.1"/>
    </source>
</evidence>
<evidence type="ECO:0000313" key="2">
    <source>
        <dbReference type="Proteomes" id="UP000041314"/>
    </source>
</evidence>
<sequence>MTPYQARTAGNQNLHMTSRVGRISSSLMSGF</sequence>
<dbReference type="AlphaFoldDB" id="A0A655ECW0"/>